<comment type="caution">
    <text evidence="7">The sequence shown here is derived from an EMBL/GenBank/DDBJ whole genome shotgun (WGS) entry which is preliminary data.</text>
</comment>
<gene>
    <name evidence="7" type="ORF">PVAG01_09496</name>
</gene>
<accession>A0ABR4P7I2</accession>
<keyword evidence="4 5" id="KW-0472">Membrane</keyword>
<sequence length="486" mass="52840">MEDLKLEEGTEVPSIPDPPYSIFTTWQKVLIVTLVSLAATFSSFSANIYYPAIPSISLDLNVSPELVTLTVTSYMLFQGLSPTIWGAIADVHGRRIIYIVTFVIFFGACIGLALTKNFAQLIILRCLQSTGSASTIAIGAGVIGDITRREERGGFMGIFQAGLLIPNAAGPILGGVFTATLGWRAIFWFLAIYSGVFLLSLILLLPETLRSLVGNGSVPAKGLATNPISYCQRLRKKRDDTGPDAVALSTVREPKEMDFLGPLRLLFGVEVSCAIIFLAAYYTGWQMTISAMSTLFKQAYGLSDLNIGFTFIGNGAGCIVGTLTTGKLLDFQYRGLRKQYTGDSANFPLEKARFRTVWLWSGLQISSILVFGWTLEKRVHISVPIICTFILGWSTSSIQSIVTTFMVDVFPDRSASAVASLNLARCLMGAGGTAAVLPLVNAIGIGWTFTFMTGMLCLAGGLIFVQIRYGARRRRQRERKALDNST</sequence>
<evidence type="ECO:0000256" key="5">
    <source>
        <dbReference type="SAM" id="Phobius"/>
    </source>
</evidence>
<dbReference type="Pfam" id="PF07690">
    <property type="entry name" value="MFS_1"/>
    <property type="match status" value="1"/>
</dbReference>
<keyword evidence="8" id="KW-1185">Reference proteome</keyword>
<evidence type="ECO:0000256" key="3">
    <source>
        <dbReference type="ARBA" id="ARBA00022989"/>
    </source>
</evidence>
<feature type="transmembrane region" description="Helical" evidence="5">
    <location>
        <begin position="422"/>
        <end position="443"/>
    </location>
</feature>
<dbReference type="SUPFAM" id="SSF103473">
    <property type="entry name" value="MFS general substrate transporter"/>
    <property type="match status" value="1"/>
</dbReference>
<dbReference type="PROSITE" id="PS50850">
    <property type="entry name" value="MFS"/>
    <property type="match status" value="1"/>
</dbReference>
<dbReference type="PANTHER" id="PTHR23502">
    <property type="entry name" value="MAJOR FACILITATOR SUPERFAMILY"/>
    <property type="match status" value="1"/>
</dbReference>
<proteinExistence type="predicted"/>
<dbReference type="EMBL" id="JBFCZG010000008">
    <property type="protein sequence ID" value="KAL3419274.1"/>
    <property type="molecule type" value="Genomic_DNA"/>
</dbReference>
<name>A0ABR4P7I2_9HELO</name>
<feature type="transmembrane region" description="Helical" evidence="5">
    <location>
        <begin position="70"/>
        <end position="89"/>
    </location>
</feature>
<feature type="transmembrane region" description="Helical" evidence="5">
    <location>
        <begin position="357"/>
        <end position="375"/>
    </location>
</feature>
<dbReference type="Gene3D" id="1.20.1250.20">
    <property type="entry name" value="MFS general substrate transporter like domains"/>
    <property type="match status" value="1"/>
</dbReference>
<evidence type="ECO:0000313" key="8">
    <source>
        <dbReference type="Proteomes" id="UP001629113"/>
    </source>
</evidence>
<feature type="transmembrane region" description="Helical" evidence="5">
    <location>
        <begin position="449"/>
        <end position="471"/>
    </location>
</feature>
<feature type="domain" description="Major facilitator superfamily (MFS) profile" evidence="6">
    <location>
        <begin position="31"/>
        <end position="472"/>
    </location>
</feature>
<reference evidence="7 8" key="1">
    <citation type="submission" date="2024-06" db="EMBL/GenBank/DDBJ databases">
        <title>Complete genome of Phlyctema vagabunda strain 19-DSS-EL-015.</title>
        <authorList>
            <person name="Fiorenzani C."/>
        </authorList>
    </citation>
    <scope>NUCLEOTIDE SEQUENCE [LARGE SCALE GENOMIC DNA]</scope>
    <source>
        <strain evidence="7 8">19-DSS-EL-015</strain>
    </source>
</reference>
<keyword evidence="3 5" id="KW-1133">Transmembrane helix</keyword>
<feature type="transmembrane region" description="Helical" evidence="5">
    <location>
        <begin position="381"/>
        <end position="410"/>
    </location>
</feature>
<comment type="subcellular location">
    <subcellularLocation>
        <location evidence="1">Membrane</location>
        <topology evidence="1">Multi-pass membrane protein</topology>
    </subcellularLocation>
</comment>
<evidence type="ECO:0000256" key="1">
    <source>
        <dbReference type="ARBA" id="ARBA00004141"/>
    </source>
</evidence>
<dbReference type="Proteomes" id="UP001629113">
    <property type="component" value="Unassembled WGS sequence"/>
</dbReference>
<keyword evidence="2 5" id="KW-0812">Transmembrane</keyword>
<evidence type="ECO:0000256" key="4">
    <source>
        <dbReference type="ARBA" id="ARBA00023136"/>
    </source>
</evidence>
<organism evidence="7 8">
    <name type="scientific">Phlyctema vagabunda</name>
    <dbReference type="NCBI Taxonomy" id="108571"/>
    <lineage>
        <taxon>Eukaryota</taxon>
        <taxon>Fungi</taxon>
        <taxon>Dikarya</taxon>
        <taxon>Ascomycota</taxon>
        <taxon>Pezizomycotina</taxon>
        <taxon>Leotiomycetes</taxon>
        <taxon>Helotiales</taxon>
        <taxon>Dermateaceae</taxon>
        <taxon>Phlyctema</taxon>
    </lineage>
</organism>
<dbReference type="PANTHER" id="PTHR23502:SF151">
    <property type="entry name" value="MAJOR FACILITATOR SUPERFAMILY (MFS) PROFILE DOMAIN-CONTAINING PROTEIN"/>
    <property type="match status" value="1"/>
</dbReference>
<feature type="transmembrane region" description="Helical" evidence="5">
    <location>
        <begin position="185"/>
        <end position="205"/>
    </location>
</feature>
<dbReference type="InterPro" id="IPR036259">
    <property type="entry name" value="MFS_trans_sf"/>
</dbReference>
<evidence type="ECO:0000313" key="7">
    <source>
        <dbReference type="EMBL" id="KAL3419274.1"/>
    </source>
</evidence>
<feature type="transmembrane region" description="Helical" evidence="5">
    <location>
        <begin position="155"/>
        <end position="179"/>
    </location>
</feature>
<feature type="transmembrane region" description="Helical" evidence="5">
    <location>
        <begin position="305"/>
        <end position="329"/>
    </location>
</feature>
<dbReference type="InterPro" id="IPR020846">
    <property type="entry name" value="MFS_dom"/>
</dbReference>
<dbReference type="InterPro" id="IPR011701">
    <property type="entry name" value="MFS"/>
</dbReference>
<dbReference type="Gene3D" id="1.20.1720.10">
    <property type="entry name" value="Multidrug resistance protein D"/>
    <property type="match status" value="1"/>
</dbReference>
<evidence type="ECO:0000256" key="2">
    <source>
        <dbReference type="ARBA" id="ARBA00022692"/>
    </source>
</evidence>
<evidence type="ECO:0000259" key="6">
    <source>
        <dbReference type="PROSITE" id="PS50850"/>
    </source>
</evidence>
<feature type="transmembrane region" description="Helical" evidence="5">
    <location>
        <begin position="265"/>
        <end position="285"/>
    </location>
</feature>
<feature type="transmembrane region" description="Helical" evidence="5">
    <location>
        <begin position="96"/>
        <end position="115"/>
    </location>
</feature>
<feature type="transmembrane region" description="Helical" evidence="5">
    <location>
        <begin position="121"/>
        <end position="143"/>
    </location>
</feature>
<feature type="transmembrane region" description="Helical" evidence="5">
    <location>
        <begin position="29"/>
        <end position="50"/>
    </location>
</feature>
<protein>
    <submittedName>
        <fullName evidence="7">Major facilitator superfamily transporter</fullName>
    </submittedName>
</protein>